<evidence type="ECO:0000313" key="4">
    <source>
        <dbReference type="Proteomes" id="UP000321225"/>
    </source>
</evidence>
<dbReference type="InterPro" id="IPR011008">
    <property type="entry name" value="Dimeric_a/b-barrel"/>
</dbReference>
<dbReference type="EMBL" id="BJUW01000002">
    <property type="protein sequence ID" value="GEK85535.1"/>
    <property type="molecule type" value="Genomic_DNA"/>
</dbReference>
<dbReference type="Pfam" id="PF03795">
    <property type="entry name" value="YCII"/>
    <property type="match status" value="1"/>
</dbReference>
<evidence type="ECO:0000259" key="2">
    <source>
        <dbReference type="Pfam" id="PF03795"/>
    </source>
</evidence>
<proteinExistence type="inferred from homology"/>
<dbReference type="SUPFAM" id="SSF54909">
    <property type="entry name" value="Dimeric alpha+beta barrel"/>
    <property type="match status" value="1"/>
</dbReference>
<sequence>MPQFAVLIYTGDSAHALDATEEDLAEPNGHGDELTAAGVMTAVWAFTPRDLARSIRAEGVTAGPFVDTDQVVAGVYILEAEDWDSALAIARTNPAIRGAGGVEVRLVHSGGVVETESPARPA</sequence>
<dbReference type="Proteomes" id="UP000321225">
    <property type="component" value="Unassembled WGS sequence"/>
</dbReference>
<dbReference type="Gene3D" id="3.30.70.1060">
    <property type="entry name" value="Dimeric alpha+beta barrel"/>
    <property type="match status" value="1"/>
</dbReference>
<accession>A0A511ABK6</accession>
<reference evidence="3 4" key="1">
    <citation type="submission" date="2019-07" db="EMBL/GenBank/DDBJ databases">
        <title>Whole genome shotgun sequence of Microbacterium aerolatum NBRC 103071.</title>
        <authorList>
            <person name="Hosoyama A."/>
            <person name="Uohara A."/>
            <person name="Ohji S."/>
            <person name="Ichikawa N."/>
        </authorList>
    </citation>
    <scope>NUCLEOTIDE SEQUENCE [LARGE SCALE GENOMIC DNA]</scope>
    <source>
        <strain evidence="3 4">NBRC 103071</strain>
    </source>
</reference>
<organism evidence="3 4">
    <name type="scientific">Microbacterium aerolatum</name>
    <dbReference type="NCBI Taxonomy" id="153731"/>
    <lineage>
        <taxon>Bacteria</taxon>
        <taxon>Bacillati</taxon>
        <taxon>Actinomycetota</taxon>
        <taxon>Actinomycetes</taxon>
        <taxon>Micrococcales</taxon>
        <taxon>Microbacteriaceae</taxon>
        <taxon>Microbacterium</taxon>
    </lineage>
</organism>
<protein>
    <recommendedName>
        <fullName evidence="2">YCII-related domain-containing protein</fullName>
    </recommendedName>
</protein>
<feature type="domain" description="YCII-related" evidence="2">
    <location>
        <begin position="7"/>
        <end position="107"/>
    </location>
</feature>
<comment type="caution">
    <text evidence="3">The sequence shown here is derived from an EMBL/GenBank/DDBJ whole genome shotgun (WGS) entry which is preliminary data.</text>
</comment>
<comment type="similarity">
    <text evidence="1">Belongs to the YciI family.</text>
</comment>
<dbReference type="InterPro" id="IPR005545">
    <property type="entry name" value="YCII"/>
</dbReference>
<name>A0A511ABK6_9MICO</name>
<dbReference type="OrthoDB" id="668782at2"/>
<dbReference type="RefSeq" id="WP_147038165.1">
    <property type="nucleotide sequence ID" value="NZ_BJUW01000002.1"/>
</dbReference>
<evidence type="ECO:0000256" key="1">
    <source>
        <dbReference type="ARBA" id="ARBA00007689"/>
    </source>
</evidence>
<gene>
    <name evidence="3" type="ORF">MAE01_07110</name>
</gene>
<dbReference type="AlphaFoldDB" id="A0A511ABK6"/>
<evidence type="ECO:0000313" key="3">
    <source>
        <dbReference type="EMBL" id="GEK85535.1"/>
    </source>
</evidence>
<keyword evidence="4" id="KW-1185">Reference proteome</keyword>